<dbReference type="AlphaFoldDB" id="A0A246JH87"/>
<sequence>MAKEGIHPNYRDVVFLDQSNGSQFVIRSTVTTKESIKLDDGRELPLVKLETSSESHPFYTGTQKSIDSLGGRVEKFRNKFAGIVPKKA</sequence>
<dbReference type="PANTHER" id="PTHR33280">
    <property type="entry name" value="50S RIBOSOMAL PROTEIN L31, CHLOROPLASTIC"/>
    <property type="match status" value="1"/>
</dbReference>
<reference evidence="6 7" key="1">
    <citation type="journal article" date="2008" name="Int. J. Syst. Evol. Microbiol.">
        <title>Description of Roseateles aquatilis sp. nov. and Roseateles terrae sp. nov., in the class Betaproteobacteria, and emended description of the genus Roseateles.</title>
        <authorList>
            <person name="Gomila M."/>
            <person name="Bowien B."/>
            <person name="Falsen E."/>
            <person name="Moore E.R."/>
            <person name="Lalucat J."/>
        </authorList>
    </citation>
    <scope>NUCLEOTIDE SEQUENCE [LARGE SCALE GENOMIC DNA]</scope>
    <source>
        <strain evidence="6 7">CCUG 48205</strain>
    </source>
</reference>
<dbReference type="Gene3D" id="4.10.830.30">
    <property type="entry name" value="Ribosomal protein L31"/>
    <property type="match status" value="1"/>
</dbReference>
<dbReference type="RefSeq" id="WP_088383777.1">
    <property type="nucleotide sequence ID" value="NZ_NIOF01000002.1"/>
</dbReference>
<gene>
    <name evidence="6" type="ORF">CDN99_06380</name>
</gene>
<dbReference type="GO" id="GO:0005840">
    <property type="term" value="C:ribosome"/>
    <property type="evidence" value="ECO:0007669"/>
    <property type="project" value="UniProtKB-KW"/>
</dbReference>
<keyword evidence="7" id="KW-1185">Reference proteome</keyword>
<comment type="subunit">
    <text evidence="2">Part of the 50S ribosomal subunit.</text>
</comment>
<evidence type="ECO:0000256" key="3">
    <source>
        <dbReference type="ARBA" id="ARBA00022980"/>
    </source>
</evidence>
<accession>A0A246JH87</accession>
<dbReference type="OrthoDB" id="9803251at2"/>
<evidence type="ECO:0000256" key="1">
    <source>
        <dbReference type="ARBA" id="ARBA00008196"/>
    </source>
</evidence>
<keyword evidence="3 5" id="KW-0689">Ribosomal protein</keyword>
<dbReference type="InterPro" id="IPR042105">
    <property type="entry name" value="Ribosomal_bL31_sf"/>
</dbReference>
<dbReference type="GO" id="GO:0006412">
    <property type="term" value="P:translation"/>
    <property type="evidence" value="ECO:0007669"/>
    <property type="project" value="InterPro"/>
</dbReference>
<dbReference type="NCBIfam" id="TIGR00105">
    <property type="entry name" value="L31"/>
    <property type="match status" value="1"/>
</dbReference>
<name>A0A246JH87_9BURK</name>
<dbReference type="Pfam" id="PF01197">
    <property type="entry name" value="Ribosomal_L31"/>
    <property type="match status" value="1"/>
</dbReference>
<dbReference type="InterPro" id="IPR034704">
    <property type="entry name" value="Ribosomal_bL28/bL31-like_sf"/>
</dbReference>
<protein>
    <recommendedName>
        <fullName evidence="5">50S ribosomal protein L31</fullName>
    </recommendedName>
</protein>
<dbReference type="GO" id="GO:1990904">
    <property type="term" value="C:ribonucleoprotein complex"/>
    <property type="evidence" value="ECO:0007669"/>
    <property type="project" value="UniProtKB-KW"/>
</dbReference>
<evidence type="ECO:0000256" key="5">
    <source>
        <dbReference type="RuleBase" id="RU000564"/>
    </source>
</evidence>
<proteinExistence type="inferred from homology"/>
<evidence type="ECO:0000256" key="2">
    <source>
        <dbReference type="ARBA" id="ARBA00011838"/>
    </source>
</evidence>
<dbReference type="PROSITE" id="PS01143">
    <property type="entry name" value="RIBOSOMAL_L31"/>
    <property type="match status" value="1"/>
</dbReference>
<dbReference type="Proteomes" id="UP000197468">
    <property type="component" value="Unassembled WGS sequence"/>
</dbReference>
<organism evidence="6 7">
    <name type="scientific">Roseateles aquatilis</name>
    <dbReference type="NCBI Taxonomy" id="431061"/>
    <lineage>
        <taxon>Bacteria</taxon>
        <taxon>Pseudomonadati</taxon>
        <taxon>Pseudomonadota</taxon>
        <taxon>Betaproteobacteria</taxon>
        <taxon>Burkholderiales</taxon>
        <taxon>Sphaerotilaceae</taxon>
        <taxon>Roseateles</taxon>
    </lineage>
</organism>
<dbReference type="PRINTS" id="PR01249">
    <property type="entry name" value="RIBOSOMALL31"/>
</dbReference>
<dbReference type="GO" id="GO:0003735">
    <property type="term" value="F:structural constituent of ribosome"/>
    <property type="evidence" value="ECO:0007669"/>
    <property type="project" value="InterPro"/>
</dbReference>
<dbReference type="NCBIfam" id="NF002462">
    <property type="entry name" value="PRK01678.1"/>
    <property type="match status" value="1"/>
</dbReference>
<comment type="similarity">
    <text evidence="1">Belongs to the bacterial ribosomal protein bL31 family. Type B subfamily.</text>
</comment>
<comment type="caution">
    <text evidence="6">The sequence shown here is derived from an EMBL/GenBank/DDBJ whole genome shotgun (WGS) entry which is preliminary data.</text>
</comment>
<dbReference type="InterPro" id="IPR027493">
    <property type="entry name" value="Ribosomal_bL31_B"/>
</dbReference>
<dbReference type="InterPro" id="IPR002150">
    <property type="entry name" value="Ribosomal_bL31"/>
</dbReference>
<dbReference type="PANTHER" id="PTHR33280:SF1">
    <property type="entry name" value="LARGE RIBOSOMAL SUBUNIT PROTEIN BL31C"/>
    <property type="match status" value="1"/>
</dbReference>
<keyword evidence="4 5" id="KW-0687">Ribonucleoprotein</keyword>
<dbReference type="EMBL" id="NIOF01000002">
    <property type="protein sequence ID" value="OWQ91984.1"/>
    <property type="molecule type" value="Genomic_DNA"/>
</dbReference>
<dbReference type="SUPFAM" id="SSF143800">
    <property type="entry name" value="L28p-like"/>
    <property type="match status" value="1"/>
</dbReference>
<evidence type="ECO:0000313" key="7">
    <source>
        <dbReference type="Proteomes" id="UP000197468"/>
    </source>
</evidence>
<evidence type="ECO:0000256" key="4">
    <source>
        <dbReference type="ARBA" id="ARBA00023274"/>
    </source>
</evidence>
<evidence type="ECO:0000313" key="6">
    <source>
        <dbReference type="EMBL" id="OWQ91984.1"/>
    </source>
</evidence>